<organism evidence="1 2">
    <name type="scientific">Intoshia linei</name>
    <dbReference type="NCBI Taxonomy" id="1819745"/>
    <lineage>
        <taxon>Eukaryota</taxon>
        <taxon>Metazoa</taxon>
        <taxon>Spiralia</taxon>
        <taxon>Lophotrochozoa</taxon>
        <taxon>Mesozoa</taxon>
        <taxon>Orthonectida</taxon>
        <taxon>Rhopaluridae</taxon>
        <taxon>Intoshia</taxon>
    </lineage>
</organism>
<reference evidence="1 2" key="1">
    <citation type="submission" date="2016-04" db="EMBL/GenBank/DDBJ databases">
        <title>The genome of Intoshia linei affirms orthonectids as highly simplified spiralians.</title>
        <authorList>
            <person name="Mikhailov K.V."/>
            <person name="Slusarev G.S."/>
            <person name="Nikitin M.A."/>
            <person name="Logacheva M.D."/>
            <person name="Penin A."/>
            <person name="Aleoshin V."/>
            <person name="Panchin Y.V."/>
        </authorList>
    </citation>
    <scope>NUCLEOTIDE SEQUENCE [LARGE SCALE GENOMIC DNA]</scope>
    <source>
        <strain evidence="1">Intl2013</strain>
        <tissue evidence="1">Whole animal</tissue>
    </source>
</reference>
<dbReference type="EMBL" id="LWCA01000015">
    <property type="protein sequence ID" value="OAF71918.1"/>
    <property type="molecule type" value="Genomic_DNA"/>
</dbReference>
<name>A0A177BC70_9BILA</name>
<dbReference type="Proteomes" id="UP000078046">
    <property type="component" value="Unassembled WGS sequence"/>
</dbReference>
<gene>
    <name evidence="1" type="ORF">A3Q56_00317</name>
</gene>
<comment type="caution">
    <text evidence="1">The sequence shown here is derived from an EMBL/GenBank/DDBJ whole genome shotgun (WGS) entry which is preliminary data.</text>
</comment>
<evidence type="ECO:0000313" key="2">
    <source>
        <dbReference type="Proteomes" id="UP000078046"/>
    </source>
</evidence>
<keyword evidence="2" id="KW-1185">Reference proteome</keyword>
<evidence type="ECO:0000313" key="1">
    <source>
        <dbReference type="EMBL" id="OAF71918.1"/>
    </source>
</evidence>
<protein>
    <submittedName>
        <fullName evidence="1">Uncharacterized protein</fullName>
    </submittedName>
</protein>
<accession>A0A177BC70</accession>
<dbReference type="AlphaFoldDB" id="A0A177BC70"/>
<proteinExistence type="predicted"/>
<sequence length="57" mass="6424">MKEEDTHLLVDEIEIPPSYATNEVSKSTLSQATTVNCKFCNNCQLVTCIFLVCSLWL</sequence>